<reference evidence="8 9" key="1">
    <citation type="submission" date="2019-01" db="EMBL/GenBank/DDBJ databases">
        <title>Leucobacter muris sp. nov. isolated from the nose of a laboratory mouse.</title>
        <authorList>
            <person name="Benga L."/>
            <person name="Sproeer C."/>
            <person name="Schumann P."/>
            <person name="Verbarg S."/>
            <person name="Bunk B."/>
            <person name="Engelhardt E."/>
            <person name="Benten P.M."/>
            <person name="Sager M."/>
        </authorList>
    </citation>
    <scope>NUCLEOTIDE SEQUENCE [LARGE SCALE GENOMIC DNA]</scope>
    <source>
        <strain evidence="8 9">DSM 101948</strain>
    </source>
</reference>
<evidence type="ECO:0000259" key="7">
    <source>
        <dbReference type="Pfam" id="PF02826"/>
    </source>
</evidence>
<dbReference type="InterPro" id="IPR050857">
    <property type="entry name" value="D-2-hydroxyacid_DH"/>
</dbReference>
<dbReference type="PROSITE" id="PS00065">
    <property type="entry name" value="D_2_HYDROXYACID_DH_1"/>
    <property type="match status" value="1"/>
</dbReference>
<dbReference type="PANTHER" id="PTHR42789:SF1">
    <property type="entry name" value="D-ISOMER SPECIFIC 2-HYDROXYACID DEHYDROGENASE FAMILY PROTEIN (AFU_ORTHOLOGUE AFUA_6G10090)"/>
    <property type="match status" value="1"/>
</dbReference>
<dbReference type="InterPro" id="IPR036291">
    <property type="entry name" value="NAD(P)-bd_dom_sf"/>
</dbReference>
<evidence type="ECO:0000256" key="5">
    <source>
        <dbReference type="RuleBase" id="RU003719"/>
    </source>
</evidence>
<dbReference type="Proteomes" id="UP000285768">
    <property type="component" value="Chromosome"/>
</dbReference>
<evidence type="ECO:0000259" key="6">
    <source>
        <dbReference type="Pfam" id="PF00389"/>
    </source>
</evidence>
<dbReference type="Pfam" id="PF00389">
    <property type="entry name" value="2-Hacid_dh"/>
    <property type="match status" value="1"/>
</dbReference>
<evidence type="ECO:0008006" key="10">
    <source>
        <dbReference type="Google" id="ProtNLM"/>
    </source>
</evidence>
<accession>A0ABX5QIR4</accession>
<dbReference type="EMBL" id="CP035037">
    <property type="protein sequence ID" value="QAB18994.1"/>
    <property type="molecule type" value="Genomic_DNA"/>
</dbReference>
<keyword evidence="4" id="KW-0520">NAD</keyword>
<keyword evidence="3 5" id="KW-0560">Oxidoreductase</keyword>
<comment type="similarity">
    <text evidence="1 5">Belongs to the D-isomer specific 2-hydroxyacid dehydrogenase family.</text>
</comment>
<dbReference type="InterPro" id="IPR006140">
    <property type="entry name" value="D-isomer_DH_NAD-bd"/>
</dbReference>
<evidence type="ECO:0000256" key="2">
    <source>
        <dbReference type="ARBA" id="ARBA00022605"/>
    </source>
</evidence>
<dbReference type="PANTHER" id="PTHR42789">
    <property type="entry name" value="D-ISOMER SPECIFIC 2-HYDROXYACID DEHYDROGENASE FAMILY PROTEIN (AFU_ORTHOLOGUE AFUA_6G10090)"/>
    <property type="match status" value="1"/>
</dbReference>
<dbReference type="Pfam" id="PF02826">
    <property type="entry name" value="2-Hacid_dh_C"/>
    <property type="match status" value="1"/>
</dbReference>
<proteinExistence type="inferred from homology"/>
<evidence type="ECO:0000256" key="3">
    <source>
        <dbReference type="ARBA" id="ARBA00023002"/>
    </source>
</evidence>
<feature type="domain" description="D-isomer specific 2-hydroxyacid dehydrogenase catalytic" evidence="6">
    <location>
        <begin position="44"/>
        <end position="307"/>
    </location>
</feature>
<evidence type="ECO:0000313" key="9">
    <source>
        <dbReference type="Proteomes" id="UP000285768"/>
    </source>
</evidence>
<name>A0ABX5QIR4_9MICO</name>
<gene>
    <name evidence="8" type="ORF">Leucomu_14665</name>
</gene>
<keyword evidence="2" id="KW-0028">Amino-acid biosynthesis</keyword>
<organism evidence="8 9">
    <name type="scientific">Leucobacter muris</name>
    <dbReference type="NCBI Taxonomy" id="1935379"/>
    <lineage>
        <taxon>Bacteria</taxon>
        <taxon>Bacillati</taxon>
        <taxon>Actinomycetota</taxon>
        <taxon>Actinomycetes</taxon>
        <taxon>Micrococcales</taxon>
        <taxon>Microbacteriaceae</taxon>
        <taxon>Leucobacter</taxon>
    </lineage>
</organism>
<dbReference type="SUPFAM" id="SSF51735">
    <property type="entry name" value="NAD(P)-binding Rossmann-fold domains"/>
    <property type="match status" value="1"/>
</dbReference>
<dbReference type="InterPro" id="IPR006139">
    <property type="entry name" value="D-isomer_2_OHA_DH_cat_dom"/>
</dbReference>
<keyword evidence="9" id="KW-1185">Reference proteome</keyword>
<dbReference type="SUPFAM" id="SSF52283">
    <property type="entry name" value="Formate/glycerate dehydrogenase catalytic domain-like"/>
    <property type="match status" value="1"/>
</dbReference>
<dbReference type="RefSeq" id="WP_128387680.1">
    <property type="nucleotide sequence ID" value="NZ_CP035037.1"/>
</dbReference>
<dbReference type="Gene3D" id="3.40.50.720">
    <property type="entry name" value="NAD(P)-binding Rossmann-like Domain"/>
    <property type="match status" value="2"/>
</dbReference>
<evidence type="ECO:0000256" key="1">
    <source>
        <dbReference type="ARBA" id="ARBA00005854"/>
    </source>
</evidence>
<evidence type="ECO:0000313" key="8">
    <source>
        <dbReference type="EMBL" id="QAB18994.1"/>
    </source>
</evidence>
<feature type="domain" description="D-isomer specific 2-hydroxyacid dehydrogenase NAD-binding" evidence="7">
    <location>
        <begin position="109"/>
        <end position="276"/>
    </location>
</feature>
<protein>
    <recommendedName>
        <fullName evidence="10">Oxidoreductase</fullName>
    </recommendedName>
</protein>
<evidence type="ECO:0000256" key="4">
    <source>
        <dbReference type="ARBA" id="ARBA00023027"/>
    </source>
</evidence>
<sequence>MTGPARGGADAVVVGLGPVDPALVRPFLPEGALFVADPSAGDLAVAEGAIVRAAFDVDRPLLDRMPRLRVVARTGVGVERVDVAAAAERGIAVAVTPGSNSRAVAEGAFAMVCSLVKRLGESNAFVASGNWGSGSAPVPGDLFGKTLAVLGFGRIGRIIAGFGAAFGMRVIVHDPFVRSEEYENASLEEAVRLADAITLHLPGGGGELLPIELLRTARPGLVLVNCARADLVSAATLLAGLDEGLLAGVGLDVFEVEPARDRPLAGDQRVLLSPHTTGLSEGAMAATFRMAAEAVTATLAGGSPAHVAAV</sequence>
<dbReference type="InterPro" id="IPR029752">
    <property type="entry name" value="D-isomer_DH_CS1"/>
</dbReference>